<gene>
    <name evidence="1" type="ORF">BU26DRAFT_178559</name>
</gene>
<accession>A0A6A6HU73</accession>
<organism evidence="1 2">
    <name type="scientific">Trematosphaeria pertusa</name>
    <dbReference type="NCBI Taxonomy" id="390896"/>
    <lineage>
        <taxon>Eukaryota</taxon>
        <taxon>Fungi</taxon>
        <taxon>Dikarya</taxon>
        <taxon>Ascomycota</taxon>
        <taxon>Pezizomycotina</taxon>
        <taxon>Dothideomycetes</taxon>
        <taxon>Pleosporomycetidae</taxon>
        <taxon>Pleosporales</taxon>
        <taxon>Massarineae</taxon>
        <taxon>Trematosphaeriaceae</taxon>
        <taxon>Trematosphaeria</taxon>
    </lineage>
</organism>
<name>A0A6A6HU73_9PLEO</name>
<dbReference type="EMBL" id="ML987212">
    <property type="protein sequence ID" value="KAF2241469.1"/>
    <property type="molecule type" value="Genomic_DNA"/>
</dbReference>
<dbReference type="GeneID" id="54573695"/>
<evidence type="ECO:0000313" key="2">
    <source>
        <dbReference type="Proteomes" id="UP000800094"/>
    </source>
</evidence>
<proteinExistence type="predicted"/>
<evidence type="ECO:0000313" key="1">
    <source>
        <dbReference type="EMBL" id="KAF2241469.1"/>
    </source>
</evidence>
<dbReference type="RefSeq" id="XP_033676473.1">
    <property type="nucleotide sequence ID" value="XM_033820365.1"/>
</dbReference>
<reference evidence="1" key="1">
    <citation type="journal article" date="2020" name="Stud. Mycol.">
        <title>101 Dothideomycetes genomes: a test case for predicting lifestyles and emergence of pathogens.</title>
        <authorList>
            <person name="Haridas S."/>
            <person name="Albert R."/>
            <person name="Binder M."/>
            <person name="Bloem J."/>
            <person name="Labutti K."/>
            <person name="Salamov A."/>
            <person name="Andreopoulos B."/>
            <person name="Baker S."/>
            <person name="Barry K."/>
            <person name="Bills G."/>
            <person name="Bluhm B."/>
            <person name="Cannon C."/>
            <person name="Castanera R."/>
            <person name="Culley D."/>
            <person name="Daum C."/>
            <person name="Ezra D."/>
            <person name="Gonzalez J."/>
            <person name="Henrissat B."/>
            <person name="Kuo A."/>
            <person name="Liang C."/>
            <person name="Lipzen A."/>
            <person name="Lutzoni F."/>
            <person name="Magnuson J."/>
            <person name="Mondo S."/>
            <person name="Nolan M."/>
            <person name="Ohm R."/>
            <person name="Pangilinan J."/>
            <person name="Park H.-J."/>
            <person name="Ramirez L."/>
            <person name="Alfaro M."/>
            <person name="Sun H."/>
            <person name="Tritt A."/>
            <person name="Yoshinaga Y."/>
            <person name="Zwiers L.-H."/>
            <person name="Turgeon B."/>
            <person name="Goodwin S."/>
            <person name="Spatafora J."/>
            <person name="Crous P."/>
            <person name="Grigoriev I."/>
        </authorList>
    </citation>
    <scope>NUCLEOTIDE SEQUENCE</scope>
    <source>
        <strain evidence="1">CBS 122368</strain>
    </source>
</reference>
<keyword evidence="2" id="KW-1185">Reference proteome</keyword>
<dbReference type="OrthoDB" id="10320499at2759"/>
<protein>
    <submittedName>
        <fullName evidence="1">Uncharacterized protein</fullName>
    </submittedName>
</protein>
<dbReference type="Proteomes" id="UP000800094">
    <property type="component" value="Unassembled WGS sequence"/>
</dbReference>
<dbReference type="AlphaFoldDB" id="A0A6A6HU73"/>
<sequence>MVQKKEGVFRACGEAGPRLFIRNGSCVLEKLSTEDIQLLCDYWNKNEEAPSQNLDHLADTNHLAVVTVVEGMRAYGCRLEELPTSSSRLVNLLRKYVSLEALAKGNTQLPDKSETQFCEWQPHKRRRLEATDGRLFTPETARSVGAPSTDTQQELVIASETLSMVGDSAGNENGRLQLGNYMVVEEADSEWRQMWGIDSQGTIAAR</sequence>